<dbReference type="EMBL" id="JAYMYQ010000008">
    <property type="protein sequence ID" value="KAK7315693.1"/>
    <property type="molecule type" value="Genomic_DNA"/>
</dbReference>
<comment type="caution">
    <text evidence="1">The sequence shown here is derived from an EMBL/GenBank/DDBJ whole genome shotgun (WGS) entry which is preliminary data.</text>
</comment>
<dbReference type="AlphaFoldDB" id="A0AAN9Q1M1"/>
<name>A0AAN9Q1M1_CANGL</name>
<protein>
    <submittedName>
        <fullName evidence="1">Uncharacterized protein</fullName>
    </submittedName>
</protein>
<keyword evidence="2" id="KW-1185">Reference proteome</keyword>
<sequence length="115" mass="12995">MVDFMESRGVSNSHHRSNRFLANLILSFFIEPCSDFPSSCPHSFSSALLQDAYQHHIVSAKQENIGFQQNLLENALHSCHCHQTKEYSLLQSCNENMAMVGLDSMPKANLPLRTL</sequence>
<proteinExistence type="predicted"/>
<organism evidence="1 2">
    <name type="scientific">Canavalia gladiata</name>
    <name type="common">Sword bean</name>
    <name type="synonym">Dolichos gladiatus</name>
    <dbReference type="NCBI Taxonomy" id="3824"/>
    <lineage>
        <taxon>Eukaryota</taxon>
        <taxon>Viridiplantae</taxon>
        <taxon>Streptophyta</taxon>
        <taxon>Embryophyta</taxon>
        <taxon>Tracheophyta</taxon>
        <taxon>Spermatophyta</taxon>
        <taxon>Magnoliopsida</taxon>
        <taxon>eudicotyledons</taxon>
        <taxon>Gunneridae</taxon>
        <taxon>Pentapetalae</taxon>
        <taxon>rosids</taxon>
        <taxon>fabids</taxon>
        <taxon>Fabales</taxon>
        <taxon>Fabaceae</taxon>
        <taxon>Papilionoideae</taxon>
        <taxon>50 kb inversion clade</taxon>
        <taxon>NPAAA clade</taxon>
        <taxon>indigoferoid/millettioid clade</taxon>
        <taxon>Phaseoleae</taxon>
        <taxon>Canavalia</taxon>
    </lineage>
</organism>
<reference evidence="1 2" key="1">
    <citation type="submission" date="2024-01" db="EMBL/GenBank/DDBJ databases">
        <title>The genomes of 5 underutilized Papilionoideae crops provide insights into root nodulation and disease resistanc.</title>
        <authorList>
            <person name="Jiang F."/>
        </authorList>
    </citation>
    <scope>NUCLEOTIDE SEQUENCE [LARGE SCALE GENOMIC DNA]</scope>
    <source>
        <strain evidence="1">LVBAO_FW01</strain>
        <tissue evidence="1">Leaves</tissue>
    </source>
</reference>
<accession>A0AAN9Q1M1</accession>
<gene>
    <name evidence="1" type="ORF">VNO77_34261</name>
</gene>
<evidence type="ECO:0000313" key="1">
    <source>
        <dbReference type="EMBL" id="KAK7315693.1"/>
    </source>
</evidence>
<evidence type="ECO:0000313" key="2">
    <source>
        <dbReference type="Proteomes" id="UP001367508"/>
    </source>
</evidence>
<dbReference type="Proteomes" id="UP001367508">
    <property type="component" value="Unassembled WGS sequence"/>
</dbReference>